<proteinExistence type="inferred from homology"/>
<dbReference type="Proteomes" id="UP000198418">
    <property type="component" value="Unassembled WGS sequence"/>
</dbReference>
<dbReference type="InterPro" id="IPR011527">
    <property type="entry name" value="ABC1_TM_dom"/>
</dbReference>
<dbReference type="PROSITE" id="PS50893">
    <property type="entry name" value="ABC_TRANSPORTER_2"/>
    <property type="match status" value="1"/>
</dbReference>
<dbReference type="PROSITE" id="PS50929">
    <property type="entry name" value="ABC_TM1F"/>
    <property type="match status" value="1"/>
</dbReference>
<evidence type="ECO:0000259" key="11">
    <source>
        <dbReference type="PROSITE" id="PS50929"/>
    </source>
</evidence>
<dbReference type="FunFam" id="3.40.50.300:FF:000218">
    <property type="entry name" value="Multidrug ABC transporter ATP-binding protein"/>
    <property type="match status" value="1"/>
</dbReference>
<dbReference type="AlphaFoldDB" id="A0A212QZQ1"/>
<gene>
    <name evidence="12" type="ORF">SAMN06265338_102153</name>
</gene>
<evidence type="ECO:0000313" key="12">
    <source>
        <dbReference type="EMBL" id="SNB65125.1"/>
    </source>
</evidence>
<dbReference type="Gene3D" id="3.40.50.300">
    <property type="entry name" value="P-loop containing nucleotide triphosphate hydrolases"/>
    <property type="match status" value="1"/>
</dbReference>
<dbReference type="GO" id="GO:0016887">
    <property type="term" value="F:ATP hydrolysis activity"/>
    <property type="evidence" value="ECO:0007669"/>
    <property type="project" value="InterPro"/>
</dbReference>
<dbReference type="GO" id="GO:0140359">
    <property type="term" value="F:ABC-type transporter activity"/>
    <property type="evidence" value="ECO:0007669"/>
    <property type="project" value="InterPro"/>
</dbReference>
<comment type="similarity">
    <text evidence="2">Belongs to the ABC transporter superfamily.</text>
</comment>
<evidence type="ECO:0000256" key="8">
    <source>
        <dbReference type="ARBA" id="ARBA00024725"/>
    </source>
</evidence>
<evidence type="ECO:0000256" key="4">
    <source>
        <dbReference type="ARBA" id="ARBA00022741"/>
    </source>
</evidence>
<dbReference type="GO" id="GO:0034040">
    <property type="term" value="F:ATPase-coupled lipid transmembrane transporter activity"/>
    <property type="evidence" value="ECO:0007669"/>
    <property type="project" value="TreeGrafter"/>
</dbReference>
<keyword evidence="6 9" id="KW-1133">Transmembrane helix</keyword>
<evidence type="ECO:0000256" key="3">
    <source>
        <dbReference type="ARBA" id="ARBA00022692"/>
    </source>
</evidence>
<evidence type="ECO:0000256" key="2">
    <source>
        <dbReference type="ARBA" id="ARBA00005417"/>
    </source>
</evidence>
<feature type="transmembrane region" description="Helical" evidence="9">
    <location>
        <begin position="25"/>
        <end position="44"/>
    </location>
</feature>
<dbReference type="Gene3D" id="1.20.1560.10">
    <property type="entry name" value="ABC transporter type 1, transmembrane domain"/>
    <property type="match status" value="1"/>
</dbReference>
<dbReference type="InterPro" id="IPR003593">
    <property type="entry name" value="AAA+_ATPase"/>
</dbReference>
<dbReference type="Pfam" id="PF00005">
    <property type="entry name" value="ABC_tran"/>
    <property type="match status" value="1"/>
</dbReference>
<dbReference type="SUPFAM" id="SSF90123">
    <property type="entry name" value="ABC transporter transmembrane region"/>
    <property type="match status" value="1"/>
</dbReference>
<feature type="domain" description="ABC transmembrane type-1" evidence="11">
    <location>
        <begin position="29"/>
        <end position="309"/>
    </location>
</feature>
<protein>
    <submittedName>
        <fullName evidence="12">ATP-binding cassette, subfamily B</fullName>
    </submittedName>
</protein>
<dbReference type="PANTHER" id="PTHR24221:SF654">
    <property type="entry name" value="ATP-BINDING CASSETTE SUB-FAMILY B MEMBER 6"/>
    <property type="match status" value="1"/>
</dbReference>
<dbReference type="PROSITE" id="PS00211">
    <property type="entry name" value="ABC_TRANSPORTER_1"/>
    <property type="match status" value="1"/>
</dbReference>
<dbReference type="GO" id="GO:0005524">
    <property type="term" value="F:ATP binding"/>
    <property type="evidence" value="ECO:0007669"/>
    <property type="project" value="UniProtKB-KW"/>
</dbReference>
<comment type="subcellular location">
    <subcellularLocation>
        <location evidence="1">Cell membrane</location>
        <topology evidence="1">Multi-pass membrane protein</topology>
    </subcellularLocation>
</comment>
<feature type="transmembrane region" description="Helical" evidence="9">
    <location>
        <begin position="250"/>
        <end position="271"/>
    </location>
</feature>
<evidence type="ECO:0000256" key="9">
    <source>
        <dbReference type="SAM" id="Phobius"/>
    </source>
</evidence>
<dbReference type="InterPro" id="IPR036640">
    <property type="entry name" value="ABC1_TM_sf"/>
</dbReference>
<evidence type="ECO:0000259" key="10">
    <source>
        <dbReference type="PROSITE" id="PS50893"/>
    </source>
</evidence>
<dbReference type="InterPro" id="IPR039421">
    <property type="entry name" value="Type_1_exporter"/>
</dbReference>
<feature type="transmembrane region" description="Helical" evidence="9">
    <location>
        <begin position="141"/>
        <end position="159"/>
    </location>
</feature>
<organism evidence="12 13">
    <name type="scientific">Rhodoblastus acidophilus</name>
    <name type="common">Rhodopseudomonas acidophila</name>
    <dbReference type="NCBI Taxonomy" id="1074"/>
    <lineage>
        <taxon>Bacteria</taxon>
        <taxon>Pseudomonadati</taxon>
        <taxon>Pseudomonadota</taxon>
        <taxon>Alphaproteobacteria</taxon>
        <taxon>Hyphomicrobiales</taxon>
        <taxon>Rhodoblastaceae</taxon>
        <taxon>Rhodoblastus</taxon>
    </lineage>
</organism>
<evidence type="ECO:0000256" key="5">
    <source>
        <dbReference type="ARBA" id="ARBA00022840"/>
    </source>
</evidence>
<keyword evidence="3 9" id="KW-0812">Transmembrane</keyword>
<dbReference type="SMART" id="SM00382">
    <property type="entry name" value="AAA"/>
    <property type="match status" value="1"/>
</dbReference>
<feature type="transmembrane region" description="Helical" evidence="9">
    <location>
        <begin position="165"/>
        <end position="183"/>
    </location>
</feature>
<feature type="transmembrane region" description="Helical" evidence="9">
    <location>
        <begin position="64"/>
        <end position="81"/>
    </location>
</feature>
<keyword evidence="13" id="KW-1185">Reference proteome</keyword>
<dbReference type="PANTHER" id="PTHR24221">
    <property type="entry name" value="ATP-BINDING CASSETTE SUB-FAMILY B"/>
    <property type="match status" value="1"/>
</dbReference>
<feature type="domain" description="ABC transporter" evidence="10">
    <location>
        <begin position="343"/>
        <end position="577"/>
    </location>
</feature>
<dbReference type="InterPro" id="IPR027417">
    <property type="entry name" value="P-loop_NTPase"/>
</dbReference>
<dbReference type="GO" id="GO:0005886">
    <property type="term" value="C:plasma membrane"/>
    <property type="evidence" value="ECO:0007669"/>
    <property type="project" value="UniProtKB-SubCell"/>
</dbReference>
<comment type="function">
    <text evidence="8">Part of an ABC transporter complex. Transmembrane domains (TMD) form a pore in the inner membrane and the ATP-binding domain (NBD) is responsible for energy generation.</text>
</comment>
<evidence type="ECO:0000313" key="13">
    <source>
        <dbReference type="Proteomes" id="UP000198418"/>
    </source>
</evidence>
<dbReference type="InterPro" id="IPR003439">
    <property type="entry name" value="ABC_transporter-like_ATP-bd"/>
</dbReference>
<keyword evidence="5 12" id="KW-0067">ATP-binding</keyword>
<dbReference type="RefSeq" id="WP_088519688.1">
    <property type="nucleotide sequence ID" value="NZ_FYDG01000002.1"/>
</dbReference>
<evidence type="ECO:0000256" key="7">
    <source>
        <dbReference type="ARBA" id="ARBA00023136"/>
    </source>
</evidence>
<accession>A0A212QZQ1</accession>
<sequence>MPTDLCHYRDRPLALIGRSIARRPVAHGFIVVAVLGAVFCSIGVQYGVKRLVDSLTGGPAGDPWPAYLLLVGFIAGDNLLWRAGGWIASSVFVRVTGDLRSDLFRHLTGHAPAYFADRLPGALTGRITAASNAVYQMETMFAWNVLPPCVATFGAIGFLASVNGTMAACVAAAAGLVMAAMLYGSAAGAPLHGAFADAAAKVDGEMVDVVGNMQLVRTFGAIGREHRRFDGAVADEMRARSRSLRYLETLRTAHALTVVAGTLALLAWAILLWRAGRASPGDVVLVCTLGLAVLSATRDLAVALVDVAQHFARLAEALRLLLSPHEMRDHPQASALVARGARMTFENVAFAYPGGAQVFEGFSLDIAPGQRVGLAGPSGGGKSTLAALAQRMYPLRQGRILIDGHDIAHATEDSLRAAIAFVPQDTALLNRTLMENIRYGRPDASDEEVWAAARAARCGGFIERLPAGLDTIVGDRGVKLSGGQRQRIAIARAFLKNAPLLIFDEATSALDGASEEAIRGAMETLMAGRTVIMIAHRIATLRAFDRILVLQSGRLVEDGAPDQLMARDGLYRRLVRDEIDRLNEKQSAA</sequence>
<dbReference type="Pfam" id="PF00664">
    <property type="entry name" value="ABC_membrane"/>
    <property type="match status" value="1"/>
</dbReference>
<evidence type="ECO:0000256" key="1">
    <source>
        <dbReference type="ARBA" id="ARBA00004651"/>
    </source>
</evidence>
<reference evidence="13" key="1">
    <citation type="submission" date="2017-06" db="EMBL/GenBank/DDBJ databases">
        <authorList>
            <person name="Varghese N."/>
            <person name="Submissions S."/>
        </authorList>
    </citation>
    <scope>NUCLEOTIDE SEQUENCE [LARGE SCALE GENOMIC DNA]</scope>
    <source>
        <strain evidence="13">DSM 137</strain>
    </source>
</reference>
<keyword evidence="4" id="KW-0547">Nucleotide-binding</keyword>
<dbReference type="EMBL" id="FYDG01000002">
    <property type="protein sequence ID" value="SNB65125.1"/>
    <property type="molecule type" value="Genomic_DNA"/>
</dbReference>
<dbReference type="SUPFAM" id="SSF52540">
    <property type="entry name" value="P-loop containing nucleoside triphosphate hydrolases"/>
    <property type="match status" value="1"/>
</dbReference>
<name>A0A212QZQ1_RHOAC</name>
<keyword evidence="7 9" id="KW-0472">Membrane</keyword>
<evidence type="ECO:0000256" key="6">
    <source>
        <dbReference type="ARBA" id="ARBA00022989"/>
    </source>
</evidence>
<dbReference type="OrthoDB" id="9804259at2"/>
<dbReference type="InterPro" id="IPR017871">
    <property type="entry name" value="ABC_transporter-like_CS"/>
</dbReference>